<dbReference type="AlphaFoldDB" id="A0AA39XRQ9"/>
<feature type="region of interest" description="Disordered" evidence="1">
    <location>
        <begin position="261"/>
        <end position="283"/>
    </location>
</feature>
<evidence type="ECO:0000256" key="3">
    <source>
        <dbReference type="SAM" id="SignalP"/>
    </source>
</evidence>
<keyword evidence="2" id="KW-0812">Transmembrane</keyword>
<keyword evidence="2" id="KW-1133">Transmembrane helix</keyword>
<feature type="signal peptide" evidence="3">
    <location>
        <begin position="1"/>
        <end position="23"/>
    </location>
</feature>
<feature type="transmembrane region" description="Helical" evidence="2">
    <location>
        <begin position="172"/>
        <end position="194"/>
    </location>
</feature>
<accession>A0AA39XRQ9</accession>
<comment type="caution">
    <text evidence="4">The sequence shown here is derived from an EMBL/GenBank/DDBJ whole genome shotgun (WGS) entry which is preliminary data.</text>
</comment>
<gene>
    <name evidence="4" type="ORF">B0T16DRAFT_449470</name>
</gene>
<keyword evidence="2" id="KW-0472">Membrane</keyword>
<feature type="region of interest" description="Disordered" evidence="1">
    <location>
        <begin position="216"/>
        <end position="248"/>
    </location>
</feature>
<feature type="region of interest" description="Disordered" evidence="1">
    <location>
        <begin position="305"/>
        <end position="348"/>
    </location>
</feature>
<feature type="compositionally biased region" description="Low complexity" evidence="1">
    <location>
        <begin position="263"/>
        <end position="280"/>
    </location>
</feature>
<dbReference type="EMBL" id="JAULSV010000007">
    <property type="protein sequence ID" value="KAK0638471.1"/>
    <property type="molecule type" value="Genomic_DNA"/>
</dbReference>
<evidence type="ECO:0000313" key="4">
    <source>
        <dbReference type="EMBL" id="KAK0638471.1"/>
    </source>
</evidence>
<evidence type="ECO:0000256" key="1">
    <source>
        <dbReference type="SAM" id="MobiDB-lite"/>
    </source>
</evidence>
<feature type="chain" id="PRO_5041332651" evidence="3">
    <location>
        <begin position="24"/>
        <end position="348"/>
    </location>
</feature>
<protein>
    <submittedName>
        <fullName evidence="4">Uncharacterized protein</fullName>
    </submittedName>
</protein>
<evidence type="ECO:0000313" key="5">
    <source>
        <dbReference type="Proteomes" id="UP001174936"/>
    </source>
</evidence>
<dbReference type="Proteomes" id="UP001174936">
    <property type="component" value="Unassembled WGS sequence"/>
</dbReference>
<organism evidence="4 5">
    <name type="scientific">Cercophora newfieldiana</name>
    <dbReference type="NCBI Taxonomy" id="92897"/>
    <lineage>
        <taxon>Eukaryota</taxon>
        <taxon>Fungi</taxon>
        <taxon>Dikarya</taxon>
        <taxon>Ascomycota</taxon>
        <taxon>Pezizomycotina</taxon>
        <taxon>Sordariomycetes</taxon>
        <taxon>Sordariomycetidae</taxon>
        <taxon>Sordariales</taxon>
        <taxon>Lasiosphaeriaceae</taxon>
        <taxon>Cercophora</taxon>
    </lineage>
</organism>
<sequence length="348" mass="35603">MRVPLCLGAIVGVLFAIIPQAQAAHAAEVQCFAPDGSLAPNDTIVPCNNLGITQSGIHSSCCQLLGDEHGRDLCTGTGLCLNNGIVRRGYCTDKTFNNPLCVKVCDKPSAGGNPNGFAEMTSCTDGTYCCGRNNLTCCGTPWAIEPPTVVSSAVLTTITAAAASSSTNTKTLAGLGAALGAVVLLAAGFILYLLQRVKNLKSSLADMSQPLLLDRRPLPSPAPVAGSPGGSPKRLLSSPGLPPGSAGAGEFERLKAMYDNALSQQQSQQSGRQRSGSIGQAPGGGGLDYLFRASELDGTVVQRGAGMPPGGIYEVSGQGGRQPGDGRLWAGSPGLQQQGIGRQGNSMY</sequence>
<proteinExistence type="predicted"/>
<feature type="compositionally biased region" description="Low complexity" evidence="1">
    <location>
        <begin position="223"/>
        <end position="248"/>
    </location>
</feature>
<reference evidence="4" key="1">
    <citation type="submission" date="2023-06" db="EMBL/GenBank/DDBJ databases">
        <title>Genome-scale phylogeny and comparative genomics of the fungal order Sordariales.</title>
        <authorList>
            <consortium name="Lawrence Berkeley National Laboratory"/>
            <person name="Hensen N."/>
            <person name="Bonometti L."/>
            <person name="Westerberg I."/>
            <person name="Brannstrom I.O."/>
            <person name="Guillou S."/>
            <person name="Cros-Aarteil S."/>
            <person name="Calhoun S."/>
            <person name="Haridas S."/>
            <person name="Kuo A."/>
            <person name="Mondo S."/>
            <person name="Pangilinan J."/>
            <person name="Riley R."/>
            <person name="Labutti K."/>
            <person name="Andreopoulos B."/>
            <person name="Lipzen A."/>
            <person name="Chen C."/>
            <person name="Yanf M."/>
            <person name="Daum C."/>
            <person name="Ng V."/>
            <person name="Clum A."/>
            <person name="Steindorff A."/>
            <person name="Ohm R."/>
            <person name="Martin F."/>
            <person name="Silar P."/>
            <person name="Natvig D."/>
            <person name="Lalanne C."/>
            <person name="Gautier V."/>
            <person name="Ament-Velasquez S.L."/>
            <person name="Kruys A."/>
            <person name="Hutchinson M.I."/>
            <person name="Powell A.J."/>
            <person name="Barry K."/>
            <person name="Miller A.N."/>
            <person name="Grigoriev I.V."/>
            <person name="Debuchy R."/>
            <person name="Gladieux P."/>
            <person name="Thoren M.H."/>
            <person name="Johannesson H."/>
        </authorList>
    </citation>
    <scope>NUCLEOTIDE SEQUENCE</scope>
    <source>
        <strain evidence="4">SMH2532-1</strain>
    </source>
</reference>
<name>A0AA39XRQ9_9PEZI</name>
<keyword evidence="3" id="KW-0732">Signal</keyword>
<keyword evidence="5" id="KW-1185">Reference proteome</keyword>
<evidence type="ECO:0000256" key="2">
    <source>
        <dbReference type="SAM" id="Phobius"/>
    </source>
</evidence>
<feature type="compositionally biased region" description="Polar residues" evidence="1">
    <location>
        <begin position="334"/>
        <end position="348"/>
    </location>
</feature>